<evidence type="ECO:0000313" key="2">
    <source>
        <dbReference type="EMBL" id="BDU50951.1"/>
    </source>
</evidence>
<gene>
    <name evidence="2" type="ORF">HLVA_15200</name>
</gene>
<protein>
    <submittedName>
        <fullName evidence="2">Uncharacterized protein</fullName>
    </submittedName>
</protein>
<evidence type="ECO:0000256" key="1">
    <source>
        <dbReference type="SAM" id="Phobius"/>
    </source>
</evidence>
<dbReference type="Proteomes" id="UP001321582">
    <property type="component" value="Chromosome"/>
</dbReference>
<accession>A0AAU9D4J8</accession>
<organism evidence="2 3">
    <name type="scientific">Haliovirga abyssi</name>
    <dbReference type="NCBI Taxonomy" id="2996794"/>
    <lineage>
        <taxon>Bacteria</taxon>
        <taxon>Fusobacteriati</taxon>
        <taxon>Fusobacteriota</taxon>
        <taxon>Fusobacteriia</taxon>
        <taxon>Fusobacteriales</taxon>
        <taxon>Haliovirgaceae</taxon>
        <taxon>Haliovirga</taxon>
    </lineage>
</organism>
<keyword evidence="1" id="KW-0812">Transmembrane</keyword>
<dbReference type="EMBL" id="AP027059">
    <property type="protein sequence ID" value="BDU50951.1"/>
    <property type="molecule type" value="Genomic_DNA"/>
</dbReference>
<feature type="transmembrane region" description="Helical" evidence="1">
    <location>
        <begin position="25"/>
        <end position="45"/>
    </location>
</feature>
<keyword evidence="1" id="KW-0472">Membrane</keyword>
<name>A0AAU9D4J8_9FUSO</name>
<proteinExistence type="predicted"/>
<sequence length="91" mass="10562">MDRKDRIKINIYKELLEEEKAKNRLYKRGIVSMLLFLVVTVGYFGNNFRTNIEGKNLAYVATLYQENVNLEDTVNVNLGTKQSIYDDLLGL</sequence>
<dbReference type="KEGG" id="haby:HLVA_15200"/>
<reference evidence="2 3" key="1">
    <citation type="submission" date="2022-11" db="EMBL/GenBank/DDBJ databases">
        <title>Haliovirga abyssi gen. nov., sp. nov., a mesophilic fermentative bacterium isolated from the Iheya North hydrothermal field and the proposal of Haliovirgaceae fam. nov.</title>
        <authorList>
            <person name="Miyazaki U."/>
            <person name="Tame A."/>
            <person name="Miyazaki J."/>
            <person name="Takai K."/>
            <person name="Sawayama S."/>
            <person name="Kitajima M."/>
            <person name="Okamoto A."/>
            <person name="Nakagawa S."/>
        </authorList>
    </citation>
    <scope>NUCLEOTIDE SEQUENCE [LARGE SCALE GENOMIC DNA]</scope>
    <source>
        <strain evidence="2 3">IC12</strain>
    </source>
</reference>
<keyword evidence="3" id="KW-1185">Reference proteome</keyword>
<evidence type="ECO:0000313" key="3">
    <source>
        <dbReference type="Proteomes" id="UP001321582"/>
    </source>
</evidence>
<keyword evidence="1" id="KW-1133">Transmembrane helix</keyword>
<dbReference type="AlphaFoldDB" id="A0AAU9D4J8"/>
<dbReference type="RefSeq" id="WP_307903798.1">
    <property type="nucleotide sequence ID" value="NZ_AP027059.1"/>
</dbReference>